<evidence type="ECO:0000256" key="3">
    <source>
        <dbReference type="ARBA" id="ARBA00022448"/>
    </source>
</evidence>
<accession>A0A7J3ZKE0</accession>
<evidence type="ECO:0000256" key="5">
    <source>
        <dbReference type="ARBA" id="ARBA00022842"/>
    </source>
</evidence>
<dbReference type="CDD" id="cd04606">
    <property type="entry name" value="CBS_pair_Mg_transporter"/>
    <property type="match status" value="1"/>
</dbReference>
<protein>
    <recommendedName>
        <fullName evidence="9">Magnesium transporter MgtE</fullName>
    </recommendedName>
</protein>
<feature type="domain" description="CBS" evidence="10">
    <location>
        <begin position="137"/>
        <end position="200"/>
    </location>
</feature>
<dbReference type="Pfam" id="PF01769">
    <property type="entry name" value="MgtE"/>
    <property type="match status" value="1"/>
</dbReference>
<gene>
    <name evidence="11" type="primary">mgtE</name>
    <name evidence="11" type="ORF">ENM78_03460</name>
</gene>
<dbReference type="Pfam" id="PF03448">
    <property type="entry name" value="MgtE_N"/>
    <property type="match status" value="1"/>
</dbReference>
<dbReference type="GO" id="GO:0005886">
    <property type="term" value="C:plasma membrane"/>
    <property type="evidence" value="ECO:0007669"/>
    <property type="project" value="UniProtKB-SubCell"/>
</dbReference>
<feature type="transmembrane region" description="Helical" evidence="9">
    <location>
        <begin position="437"/>
        <end position="460"/>
    </location>
</feature>
<dbReference type="PANTHER" id="PTHR43773:SF1">
    <property type="entry name" value="MAGNESIUM TRANSPORTER MGTE"/>
    <property type="match status" value="1"/>
</dbReference>
<reference evidence="11" key="1">
    <citation type="journal article" date="2020" name="mSystems">
        <title>Genome- and Community-Level Interaction Insights into Carbon Utilization and Element Cycling Functions of Hydrothermarchaeota in Hydrothermal Sediment.</title>
        <authorList>
            <person name="Zhou Z."/>
            <person name="Liu Y."/>
            <person name="Xu W."/>
            <person name="Pan J."/>
            <person name="Luo Z.H."/>
            <person name="Li M."/>
        </authorList>
    </citation>
    <scope>NUCLEOTIDE SEQUENCE [LARGE SCALE GENOMIC DNA]</scope>
    <source>
        <strain evidence="11">SpSt-1116</strain>
    </source>
</reference>
<dbReference type="InterPro" id="IPR006669">
    <property type="entry name" value="MgtE_transporter"/>
</dbReference>
<dbReference type="Gene3D" id="1.10.357.20">
    <property type="entry name" value="SLC41 divalent cation transporters, integral membrane domain"/>
    <property type="match status" value="1"/>
</dbReference>
<dbReference type="InterPro" id="IPR006667">
    <property type="entry name" value="SLC41_membr_dom"/>
</dbReference>
<evidence type="ECO:0000256" key="1">
    <source>
        <dbReference type="ARBA" id="ARBA00004141"/>
    </source>
</evidence>
<dbReference type="GO" id="GO:0046872">
    <property type="term" value="F:metal ion binding"/>
    <property type="evidence" value="ECO:0007669"/>
    <property type="project" value="UniProtKB-KW"/>
</dbReference>
<dbReference type="PROSITE" id="PS51371">
    <property type="entry name" value="CBS"/>
    <property type="match status" value="2"/>
</dbReference>
<name>A0A7J3ZKE0_9CREN</name>
<proteinExistence type="inferred from homology"/>
<dbReference type="SUPFAM" id="SSF161093">
    <property type="entry name" value="MgtE membrane domain-like"/>
    <property type="match status" value="1"/>
</dbReference>
<keyword evidence="4 9" id="KW-0812">Transmembrane</keyword>
<keyword evidence="9" id="KW-1003">Cell membrane</keyword>
<dbReference type="PANTHER" id="PTHR43773">
    <property type="entry name" value="MAGNESIUM TRANSPORTER MGTE"/>
    <property type="match status" value="1"/>
</dbReference>
<dbReference type="NCBIfam" id="TIGR00400">
    <property type="entry name" value="mgtE"/>
    <property type="match status" value="1"/>
</dbReference>
<comment type="subcellular location">
    <subcellularLocation>
        <location evidence="9">Cell membrane</location>
        <topology evidence="9">Multi-pass membrane protein</topology>
    </subcellularLocation>
    <subcellularLocation>
        <location evidence="1">Membrane</location>
        <topology evidence="1">Multi-pass membrane protein</topology>
    </subcellularLocation>
</comment>
<keyword evidence="3 9" id="KW-0813">Transport</keyword>
<keyword evidence="7 9" id="KW-0472">Membrane</keyword>
<feature type="transmembrane region" description="Helical" evidence="9">
    <location>
        <begin position="290"/>
        <end position="308"/>
    </location>
</feature>
<comment type="function">
    <text evidence="9">Acts as a magnesium transporter.</text>
</comment>
<dbReference type="SMART" id="SM00924">
    <property type="entry name" value="MgtE_N"/>
    <property type="match status" value="1"/>
</dbReference>
<dbReference type="GO" id="GO:0015095">
    <property type="term" value="F:magnesium ion transmembrane transporter activity"/>
    <property type="evidence" value="ECO:0007669"/>
    <property type="project" value="InterPro"/>
</dbReference>
<keyword evidence="8" id="KW-0129">CBS domain</keyword>
<dbReference type="SUPFAM" id="SSF158791">
    <property type="entry name" value="MgtE N-terminal domain-like"/>
    <property type="match status" value="1"/>
</dbReference>
<sequence length="463" mass="50627">MQIVEEIVNRVAELLDGGEVSKAVELFESLDPPGAMDVILRLDSEHRRRLFASSSLSNVAPVLARLPDEIVFEIATVKGIDDLVKVLVNLRVDEITDVLFKLPSRARVEVLRMLPHDISVEVRKVIRFPPESVGGIMTTQIPVFEADMTVGEALDTYLNRARLGLYDKHYHIYVVERDRRLVGYVDLKTLLTKPRELKLRGCVERVGVHIDPLSDREEAARLAVTYDLVEVPVVDLDERLLGIVSLDDILDVVVSEHAEDLLKYGGMVEAIKGSYIATNPLKLALRRIPMLIYLYLVNLVTGSIIASFEEVIQRVAILAAFMPILADNSGNIGSQASALILRGLVTGEIKVSRGDVAKVLVKEFAATTFMLLLLAPLAFAIGFTIPFLSMRDAVFAINVATAVTIALTTSCYVADIVGALLPILLARLKIDPATASAPLITSISDVATVLTYFAIASTVLHVG</sequence>
<feature type="domain" description="CBS" evidence="10">
    <location>
        <begin position="203"/>
        <end position="259"/>
    </location>
</feature>
<comment type="subunit">
    <text evidence="9">Homodimer.</text>
</comment>
<keyword evidence="9" id="KW-0479">Metal-binding</keyword>
<evidence type="ECO:0000256" key="4">
    <source>
        <dbReference type="ARBA" id="ARBA00022692"/>
    </source>
</evidence>
<dbReference type="Gene3D" id="3.10.580.10">
    <property type="entry name" value="CBS-domain"/>
    <property type="match status" value="1"/>
</dbReference>
<keyword evidence="6 9" id="KW-1133">Transmembrane helix</keyword>
<evidence type="ECO:0000256" key="2">
    <source>
        <dbReference type="ARBA" id="ARBA00009749"/>
    </source>
</evidence>
<dbReference type="InterPro" id="IPR036739">
    <property type="entry name" value="SLC41_membr_dom_sf"/>
</dbReference>
<evidence type="ECO:0000259" key="10">
    <source>
        <dbReference type="PROSITE" id="PS51371"/>
    </source>
</evidence>
<evidence type="ECO:0000313" key="11">
    <source>
        <dbReference type="EMBL" id="HHQ80498.1"/>
    </source>
</evidence>
<dbReference type="InterPro" id="IPR000644">
    <property type="entry name" value="CBS_dom"/>
</dbReference>
<dbReference type="InterPro" id="IPR046342">
    <property type="entry name" value="CBS_dom_sf"/>
</dbReference>
<feature type="transmembrane region" description="Helical" evidence="9">
    <location>
        <begin position="395"/>
        <end position="425"/>
    </location>
</feature>
<dbReference type="Gene3D" id="1.25.60.10">
    <property type="entry name" value="MgtE N-terminal domain-like"/>
    <property type="match status" value="1"/>
</dbReference>
<comment type="caution">
    <text evidence="9">Lacks conserved residue(s) required for the propagation of feature annotation.</text>
</comment>
<comment type="caution">
    <text evidence="11">The sequence shown here is derived from an EMBL/GenBank/DDBJ whole genome shotgun (WGS) entry which is preliminary data.</text>
</comment>
<evidence type="ECO:0000256" key="8">
    <source>
        <dbReference type="PROSITE-ProRule" id="PRU00703"/>
    </source>
</evidence>
<evidence type="ECO:0000256" key="6">
    <source>
        <dbReference type="ARBA" id="ARBA00022989"/>
    </source>
</evidence>
<dbReference type="AlphaFoldDB" id="A0A7J3ZKE0"/>
<evidence type="ECO:0000256" key="7">
    <source>
        <dbReference type="ARBA" id="ARBA00023136"/>
    </source>
</evidence>
<feature type="transmembrane region" description="Helical" evidence="9">
    <location>
        <begin position="364"/>
        <end position="388"/>
    </location>
</feature>
<dbReference type="SMART" id="SM00116">
    <property type="entry name" value="CBS"/>
    <property type="match status" value="2"/>
</dbReference>
<dbReference type="SUPFAM" id="SSF54631">
    <property type="entry name" value="CBS-domain pair"/>
    <property type="match status" value="1"/>
</dbReference>
<comment type="similarity">
    <text evidence="2 9">Belongs to the SLC41A transporter family.</text>
</comment>
<keyword evidence="5 9" id="KW-0460">Magnesium</keyword>
<dbReference type="EMBL" id="DRZC01000048">
    <property type="protein sequence ID" value="HHQ80498.1"/>
    <property type="molecule type" value="Genomic_DNA"/>
</dbReference>
<evidence type="ECO:0000256" key="9">
    <source>
        <dbReference type="RuleBase" id="RU362011"/>
    </source>
</evidence>
<organism evidence="11">
    <name type="scientific">Fervidicoccus fontis</name>
    <dbReference type="NCBI Taxonomy" id="683846"/>
    <lineage>
        <taxon>Archaea</taxon>
        <taxon>Thermoproteota</taxon>
        <taxon>Thermoprotei</taxon>
        <taxon>Fervidicoccales</taxon>
        <taxon>Fervidicoccaceae</taxon>
        <taxon>Fervidicoccus</taxon>
    </lineage>
</organism>
<dbReference type="InterPro" id="IPR006668">
    <property type="entry name" value="Mg_transptr_MgtE_intracell_dom"/>
</dbReference>
<dbReference type="Pfam" id="PF00571">
    <property type="entry name" value="CBS"/>
    <property type="match status" value="2"/>
</dbReference>
<dbReference type="InterPro" id="IPR038076">
    <property type="entry name" value="MgtE_N_sf"/>
</dbReference>